<dbReference type="PANTHER" id="PTHR13099">
    <property type="entry name" value="NADH-UBIQUINONE OXIDOREDUCTASE SUBUNIT B14.5B"/>
    <property type="match status" value="1"/>
</dbReference>
<evidence type="ECO:0000256" key="12">
    <source>
        <dbReference type="SAM" id="Phobius"/>
    </source>
</evidence>
<evidence type="ECO:0000256" key="10">
    <source>
        <dbReference type="ARBA" id="ARBA00023136"/>
    </source>
</evidence>
<feature type="transmembrane region" description="Helical" evidence="12">
    <location>
        <begin position="54"/>
        <end position="75"/>
    </location>
</feature>
<protein>
    <recommendedName>
        <fullName evidence="11">NADH dehydrogenase [ubiquinone] 1 subunit C2</fullName>
    </recommendedName>
</protein>
<evidence type="ECO:0000256" key="9">
    <source>
        <dbReference type="ARBA" id="ARBA00023128"/>
    </source>
</evidence>
<evidence type="ECO:0000256" key="4">
    <source>
        <dbReference type="ARBA" id="ARBA00022660"/>
    </source>
</evidence>
<dbReference type="GO" id="GO:0005743">
    <property type="term" value="C:mitochondrial inner membrane"/>
    <property type="evidence" value="ECO:0007669"/>
    <property type="project" value="UniProtKB-SubCell"/>
</dbReference>
<dbReference type="GO" id="GO:0006120">
    <property type="term" value="P:mitochondrial electron transport, NADH to ubiquinone"/>
    <property type="evidence" value="ECO:0007669"/>
    <property type="project" value="InterPro"/>
</dbReference>
<comment type="caution">
    <text evidence="13">The sequence shown here is derived from an EMBL/GenBank/DDBJ whole genome shotgun (WGS) entry which is preliminary data.</text>
</comment>
<keyword evidence="8 12" id="KW-1133">Transmembrane helix</keyword>
<keyword evidence="5 12" id="KW-0812">Transmembrane</keyword>
<keyword evidence="4 11" id="KW-0679">Respiratory chain</keyword>
<dbReference type="AlphaFoldDB" id="A0A8J2HJD0"/>
<evidence type="ECO:0000256" key="1">
    <source>
        <dbReference type="ARBA" id="ARBA00004298"/>
    </source>
</evidence>
<evidence type="ECO:0000256" key="3">
    <source>
        <dbReference type="ARBA" id="ARBA00022448"/>
    </source>
</evidence>
<comment type="function">
    <text evidence="11">Accessory subunit of the mitochondrial membrane respiratory chain NADH dehydrogenase (Complex I), that is believed not to be involved in catalysis. Complex I functions in the transfer of electrons from NADH to the respiratory chain. The immediate electron acceptor for the enzyme is believed to be ubiquinone.</text>
</comment>
<dbReference type="Pfam" id="PF06374">
    <property type="entry name" value="NDUF_C2"/>
    <property type="match status" value="1"/>
</dbReference>
<name>A0A8J2HJD0_COTCN</name>
<dbReference type="Proteomes" id="UP000786811">
    <property type="component" value="Unassembled WGS sequence"/>
</dbReference>
<keyword evidence="6 11" id="KW-0999">Mitochondrion inner membrane</keyword>
<proteinExistence type="inferred from homology"/>
<dbReference type="OrthoDB" id="6329847at2759"/>
<evidence type="ECO:0000256" key="5">
    <source>
        <dbReference type="ARBA" id="ARBA00022692"/>
    </source>
</evidence>
<keyword evidence="14" id="KW-1185">Reference proteome</keyword>
<dbReference type="EMBL" id="CAJNRD030001122">
    <property type="protein sequence ID" value="CAG5100433.1"/>
    <property type="molecule type" value="Genomic_DNA"/>
</dbReference>
<keyword evidence="9 11" id="KW-0496">Mitochondrion</keyword>
<keyword evidence="3 11" id="KW-0813">Transport</keyword>
<accession>A0A8J2HJD0</accession>
<keyword evidence="7 11" id="KW-0249">Electron transport</keyword>
<comment type="similarity">
    <text evidence="2 11">Belongs to the complex I NDUFC2 subunit family.</text>
</comment>
<dbReference type="PANTHER" id="PTHR13099:SF0">
    <property type="entry name" value="NADH DEHYDROGENASE [UBIQUINONE] 1 SUBUNIT C2-RELATED"/>
    <property type="match status" value="1"/>
</dbReference>
<evidence type="ECO:0000313" key="13">
    <source>
        <dbReference type="EMBL" id="CAG5100433.1"/>
    </source>
</evidence>
<evidence type="ECO:0000256" key="11">
    <source>
        <dbReference type="PIRNR" id="PIRNR017834"/>
    </source>
</evidence>
<reference evidence="13" key="1">
    <citation type="submission" date="2021-04" db="EMBL/GenBank/DDBJ databases">
        <authorList>
            <person name="Chebbi M.A.C M."/>
        </authorList>
    </citation>
    <scope>NUCLEOTIDE SEQUENCE</scope>
</reference>
<evidence type="ECO:0000256" key="2">
    <source>
        <dbReference type="ARBA" id="ARBA00008674"/>
    </source>
</evidence>
<gene>
    <name evidence="13" type="ORF">HICCMSTLAB_LOCUS9551</name>
</gene>
<evidence type="ECO:0000256" key="6">
    <source>
        <dbReference type="ARBA" id="ARBA00022792"/>
    </source>
</evidence>
<keyword evidence="10 11" id="KW-0472">Membrane</keyword>
<dbReference type="InterPro" id="IPR009423">
    <property type="entry name" value="NDUC2"/>
</dbReference>
<evidence type="ECO:0000313" key="14">
    <source>
        <dbReference type="Proteomes" id="UP000786811"/>
    </source>
</evidence>
<dbReference type="PIRSF" id="PIRSF017834">
    <property type="entry name" value="NADH-UbQ_OxRdtase_b14.5b"/>
    <property type="match status" value="1"/>
</dbReference>
<organism evidence="13 14">
    <name type="scientific">Cotesia congregata</name>
    <name type="common">Parasitoid wasp</name>
    <name type="synonym">Apanteles congregatus</name>
    <dbReference type="NCBI Taxonomy" id="51543"/>
    <lineage>
        <taxon>Eukaryota</taxon>
        <taxon>Metazoa</taxon>
        <taxon>Ecdysozoa</taxon>
        <taxon>Arthropoda</taxon>
        <taxon>Hexapoda</taxon>
        <taxon>Insecta</taxon>
        <taxon>Pterygota</taxon>
        <taxon>Neoptera</taxon>
        <taxon>Endopterygota</taxon>
        <taxon>Hymenoptera</taxon>
        <taxon>Apocrita</taxon>
        <taxon>Ichneumonoidea</taxon>
        <taxon>Braconidae</taxon>
        <taxon>Microgastrinae</taxon>
        <taxon>Cotesia</taxon>
    </lineage>
</organism>
<evidence type="ECO:0000256" key="7">
    <source>
        <dbReference type="ARBA" id="ARBA00022982"/>
    </source>
</evidence>
<sequence>MSDKNTDVSWALELLAPDPTVEPHLIAKYFHEIQCSLFGAGVPVLGNALLRRPIYAGIQNIILGAVIGGAVGHLLRIRENGILATRDATYRDYIISHPEDFPPPERKKFGEVFYPWLPMR</sequence>
<evidence type="ECO:0000256" key="8">
    <source>
        <dbReference type="ARBA" id="ARBA00022989"/>
    </source>
</evidence>
<comment type="subcellular location">
    <subcellularLocation>
        <location evidence="1">Mitochondrion inner membrane</location>
        <topology evidence="1">Single-pass membrane protein</topology>
        <orientation evidence="1">Matrix side</orientation>
    </subcellularLocation>
</comment>